<evidence type="ECO:0000256" key="1">
    <source>
        <dbReference type="SAM" id="MobiDB-lite"/>
    </source>
</evidence>
<protein>
    <submittedName>
        <fullName evidence="3">MFS transporter</fullName>
    </submittedName>
</protein>
<keyword evidence="2" id="KW-0812">Transmembrane</keyword>
<feature type="transmembrane region" description="Helical" evidence="2">
    <location>
        <begin position="133"/>
        <end position="151"/>
    </location>
</feature>
<gene>
    <name evidence="3" type="ORF">J4573_47110</name>
</gene>
<dbReference type="GO" id="GO:0022857">
    <property type="term" value="F:transmembrane transporter activity"/>
    <property type="evidence" value="ECO:0007669"/>
    <property type="project" value="InterPro"/>
</dbReference>
<name>A0A939PLX7_9ACTN</name>
<sequence>MARRLYACAFFEDFVLLYPVYALLFADAGLSTAQISSLFVIWSLTGLALEVPSGVWADAFSRRLLLVASPLLTGAGFALWTWLPSYPAFAAGFVLWGLATALRSGTLQALVYEELQRIGTASCYARLIGRAQAIGVTAIMVANAAAAPVMGVGGYRALGSASVATCVVCAAIAWTLPESRERGRERGGEPDGGDDTEDVGDGSSMAAVWRDGWAHVRTAPGVRGGVVLLMVVMGCSAVDEYVPVLARSTGVAVAAVPLLVLVVSAGETAGGWLAGRDTAWLNPALAVAGVCLAVGALWGRPAGMVLVAVAFGVTQWAIVAAETRLQERIADRSRATVMSLAGLGSEVMAVLAYAGYGLGSAWAGPGVLFAVAALPYLVVAVVRRVHPEM</sequence>
<feature type="transmembrane region" description="Helical" evidence="2">
    <location>
        <begin position="335"/>
        <end position="356"/>
    </location>
</feature>
<dbReference type="AlphaFoldDB" id="A0A939PLX7"/>
<dbReference type="EMBL" id="JAGEOJ010000028">
    <property type="protein sequence ID" value="MBO2454730.1"/>
    <property type="molecule type" value="Genomic_DNA"/>
</dbReference>
<feature type="transmembrane region" description="Helical" evidence="2">
    <location>
        <begin position="157"/>
        <end position="176"/>
    </location>
</feature>
<feature type="transmembrane region" description="Helical" evidence="2">
    <location>
        <begin position="252"/>
        <end position="273"/>
    </location>
</feature>
<organism evidence="3 4">
    <name type="scientific">Actinomadura barringtoniae</name>
    <dbReference type="NCBI Taxonomy" id="1427535"/>
    <lineage>
        <taxon>Bacteria</taxon>
        <taxon>Bacillati</taxon>
        <taxon>Actinomycetota</taxon>
        <taxon>Actinomycetes</taxon>
        <taxon>Streptosporangiales</taxon>
        <taxon>Thermomonosporaceae</taxon>
        <taxon>Actinomadura</taxon>
    </lineage>
</organism>
<dbReference type="PANTHER" id="PTHR23530">
    <property type="entry name" value="TRANSPORT PROTEIN-RELATED"/>
    <property type="match status" value="1"/>
</dbReference>
<feature type="transmembrane region" description="Helical" evidence="2">
    <location>
        <begin position="32"/>
        <end position="52"/>
    </location>
</feature>
<feature type="region of interest" description="Disordered" evidence="1">
    <location>
        <begin position="180"/>
        <end position="201"/>
    </location>
</feature>
<feature type="compositionally biased region" description="Basic and acidic residues" evidence="1">
    <location>
        <begin position="180"/>
        <end position="189"/>
    </location>
</feature>
<feature type="transmembrane region" description="Helical" evidence="2">
    <location>
        <begin position="226"/>
        <end position="246"/>
    </location>
</feature>
<dbReference type="InterPro" id="IPR011701">
    <property type="entry name" value="MFS"/>
</dbReference>
<dbReference type="Pfam" id="PF07690">
    <property type="entry name" value="MFS_1"/>
    <property type="match status" value="1"/>
</dbReference>
<feature type="transmembrane region" description="Helical" evidence="2">
    <location>
        <begin position="280"/>
        <end position="298"/>
    </location>
</feature>
<feature type="transmembrane region" description="Helical" evidence="2">
    <location>
        <begin position="89"/>
        <end position="112"/>
    </location>
</feature>
<dbReference type="PANTHER" id="PTHR23530:SF1">
    <property type="entry name" value="PERMEASE, MAJOR FACILITATOR SUPERFAMILY-RELATED"/>
    <property type="match status" value="1"/>
</dbReference>
<feature type="compositionally biased region" description="Acidic residues" evidence="1">
    <location>
        <begin position="191"/>
        <end position="200"/>
    </location>
</feature>
<accession>A0A939PLX7</accession>
<feature type="transmembrane region" description="Helical" evidence="2">
    <location>
        <begin position="64"/>
        <end position="83"/>
    </location>
</feature>
<dbReference type="InterPro" id="IPR036259">
    <property type="entry name" value="MFS_trans_sf"/>
</dbReference>
<dbReference type="SUPFAM" id="SSF103473">
    <property type="entry name" value="MFS general substrate transporter"/>
    <property type="match status" value="1"/>
</dbReference>
<dbReference type="Gene3D" id="1.20.1250.20">
    <property type="entry name" value="MFS general substrate transporter like domains"/>
    <property type="match status" value="1"/>
</dbReference>
<evidence type="ECO:0000313" key="4">
    <source>
        <dbReference type="Proteomes" id="UP000669179"/>
    </source>
</evidence>
<proteinExistence type="predicted"/>
<evidence type="ECO:0000256" key="2">
    <source>
        <dbReference type="SAM" id="Phobius"/>
    </source>
</evidence>
<evidence type="ECO:0000313" key="3">
    <source>
        <dbReference type="EMBL" id="MBO2454730.1"/>
    </source>
</evidence>
<comment type="caution">
    <text evidence="3">The sequence shown here is derived from an EMBL/GenBank/DDBJ whole genome shotgun (WGS) entry which is preliminary data.</text>
</comment>
<feature type="transmembrane region" description="Helical" evidence="2">
    <location>
        <begin position="5"/>
        <end position="26"/>
    </location>
</feature>
<dbReference type="CDD" id="cd06174">
    <property type="entry name" value="MFS"/>
    <property type="match status" value="1"/>
</dbReference>
<feature type="transmembrane region" description="Helical" evidence="2">
    <location>
        <begin position="362"/>
        <end position="382"/>
    </location>
</feature>
<feature type="transmembrane region" description="Helical" evidence="2">
    <location>
        <begin position="304"/>
        <end position="323"/>
    </location>
</feature>
<keyword evidence="4" id="KW-1185">Reference proteome</keyword>
<reference evidence="3" key="1">
    <citation type="submission" date="2021-03" db="EMBL/GenBank/DDBJ databases">
        <authorList>
            <person name="Kanchanasin P."/>
            <person name="Saeng-In P."/>
            <person name="Phongsopitanun W."/>
            <person name="Yuki M."/>
            <person name="Kudo T."/>
            <person name="Ohkuma M."/>
            <person name="Tanasupawat S."/>
        </authorList>
    </citation>
    <scope>NUCLEOTIDE SEQUENCE</scope>
    <source>
        <strain evidence="3">GKU 128</strain>
    </source>
</reference>
<dbReference type="Proteomes" id="UP000669179">
    <property type="component" value="Unassembled WGS sequence"/>
</dbReference>
<keyword evidence="2" id="KW-1133">Transmembrane helix</keyword>
<keyword evidence="2" id="KW-0472">Membrane</keyword>
<dbReference type="InterPro" id="IPR053160">
    <property type="entry name" value="MFS_DHA3_Transporter"/>
</dbReference>